<dbReference type="PROSITE" id="PS50119">
    <property type="entry name" value="ZF_BBOX"/>
    <property type="match status" value="1"/>
</dbReference>
<dbReference type="FunFam" id="2.60.120.920:FF:000044">
    <property type="entry name" value="Tripartite motif-containing protein 10"/>
    <property type="match status" value="1"/>
</dbReference>
<dbReference type="Pfam" id="PF00622">
    <property type="entry name" value="SPRY"/>
    <property type="match status" value="1"/>
</dbReference>
<dbReference type="InterPro" id="IPR006574">
    <property type="entry name" value="PRY"/>
</dbReference>
<reference evidence="11" key="2">
    <citation type="submission" date="2005-09" db="EMBL/GenBank/DDBJ databases">
        <authorList>
            <person name="Mural R.J."/>
            <person name="Li P.W."/>
            <person name="Adams M.D."/>
            <person name="Amanatides P.G."/>
            <person name="Baden-Tillson H."/>
            <person name="Barnstead M."/>
            <person name="Chin S.H."/>
            <person name="Dew I."/>
            <person name="Evans C.A."/>
            <person name="Ferriera S."/>
            <person name="Flanigan M."/>
            <person name="Fosler C."/>
            <person name="Glodek A."/>
            <person name="Gu Z."/>
            <person name="Holt R.A."/>
            <person name="Jennings D."/>
            <person name="Kraft C.L."/>
            <person name="Lu F."/>
            <person name="Nguyen T."/>
            <person name="Nusskern D.R."/>
            <person name="Pfannkoch C.M."/>
            <person name="Sitter C."/>
            <person name="Sutton G.G."/>
            <person name="Venter J.C."/>
            <person name="Wang Z."/>
            <person name="Woodage T."/>
            <person name="Zheng X.H."/>
            <person name="Zhong F."/>
        </authorList>
    </citation>
    <scope>NUCLEOTIDE SEQUENCE</scope>
    <source>
        <strain evidence="11">BN</strain>
    </source>
</reference>
<dbReference type="PROSITE" id="PS50188">
    <property type="entry name" value="B302_SPRY"/>
    <property type="match status" value="1"/>
</dbReference>
<dbReference type="CTD" id="11074"/>
<evidence type="ECO:0000259" key="9">
    <source>
        <dbReference type="PROSITE" id="PS50119"/>
    </source>
</evidence>
<evidence type="ECO:0000259" key="10">
    <source>
        <dbReference type="PROSITE" id="PS50188"/>
    </source>
</evidence>
<keyword evidence="6" id="KW-0862">Zinc</keyword>
<dbReference type="EMBL" id="CH474093">
    <property type="protein sequence ID" value="EDL84606.1"/>
    <property type="molecule type" value="Genomic_DNA"/>
</dbReference>
<reference evidence="11" key="1">
    <citation type="journal article" date="2005" name="Genome Res.">
        <title>Gene and alternative splicing annotation with AIR.</title>
        <authorList>
            <person name="Florea L."/>
            <person name="Di Francesco V."/>
            <person name="Miller J."/>
            <person name="Turner R."/>
            <person name="Yao A."/>
            <person name="Harris M."/>
            <person name="Walenz B."/>
            <person name="Mobarry C."/>
            <person name="Merkulov G.V."/>
            <person name="Charlab R."/>
            <person name="Dew I."/>
            <person name="Deng Z."/>
            <person name="Istrail S."/>
            <person name="Li P."/>
            <person name="Sutton G."/>
        </authorList>
    </citation>
    <scope>NUCLEOTIDE SEQUENCE</scope>
    <source>
        <strain evidence="11">BN</strain>
    </source>
</reference>
<evidence type="ECO:0000256" key="2">
    <source>
        <dbReference type="ARBA" id="ARBA00008518"/>
    </source>
</evidence>
<dbReference type="AGR" id="RGD:1308607"/>
<comment type="similarity">
    <text evidence="2">Belongs to the TRIM/RBCC family.</text>
</comment>
<comment type="subcellular location">
    <subcellularLocation>
        <location evidence="1">Cytoplasm</location>
    </subcellularLocation>
</comment>
<dbReference type="Proteomes" id="UP000234681">
    <property type="component" value="Chromosome 20"/>
</dbReference>
<dbReference type="GeneID" id="294208"/>
<dbReference type="SMR" id="A6KR83"/>
<dbReference type="OMA" id="FWALRIA"/>
<dbReference type="Gene3D" id="2.60.120.920">
    <property type="match status" value="1"/>
</dbReference>
<protein>
    <submittedName>
        <fullName evidence="11">Tripartite motif protein 31 (Predicted)</fullName>
    </submittedName>
</protein>
<dbReference type="InterPro" id="IPR001870">
    <property type="entry name" value="B30.2/SPRY"/>
</dbReference>
<evidence type="ECO:0000259" key="8">
    <source>
        <dbReference type="PROSITE" id="PS50089"/>
    </source>
</evidence>
<dbReference type="InterPro" id="IPR013083">
    <property type="entry name" value="Znf_RING/FYVE/PHD"/>
</dbReference>
<dbReference type="SMART" id="SM00336">
    <property type="entry name" value="BBOX"/>
    <property type="match status" value="1"/>
</dbReference>
<dbReference type="Gene3D" id="3.30.40.10">
    <property type="entry name" value="Zinc/RING finger domain, C3HC4 (zinc finger)"/>
    <property type="match status" value="1"/>
</dbReference>
<dbReference type="GO" id="GO:0140374">
    <property type="term" value="P:antiviral innate immune response"/>
    <property type="evidence" value="ECO:0007669"/>
    <property type="project" value="Ensembl"/>
</dbReference>
<gene>
    <name evidence="12" type="primary">Trim31</name>
    <name evidence="11" type="synonym">Trim31_predicted</name>
    <name evidence="11" type="ORF">rCG_58631</name>
</gene>
<keyword evidence="4" id="KW-0479">Metal-binding</keyword>
<evidence type="ECO:0000256" key="1">
    <source>
        <dbReference type="ARBA" id="ARBA00004496"/>
    </source>
</evidence>
<dbReference type="GO" id="GO:1900226">
    <property type="term" value="P:negative regulation of NLRP3 inflammasome complex assembly"/>
    <property type="evidence" value="ECO:0007669"/>
    <property type="project" value="Ensembl"/>
</dbReference>
<dbReference type="SMART" id="SM00184">
    <property type="entry name" value="RING"/>
    <property type="match status" value="1"/>
</dbReference>
<evidence type="ECO:0000256" key="4">
    <source>
        <dbReference type="ARBA" id="ARBA00022723"/>
    </source>
</evidence>
<evidence type="ECO:0000256" key="5">
    <source>
        <dbReference type="ARBA" id="ARBA00022771"/>
    </source>
</evidence>
<sequence length="507" mass="57631">MADPKMASQLQEDVTCPICLEILQDPVTIDCGHNFCLKCINQIGKTSENILCPLCKCSVSKNTFRPNKLLASLAEKIQTMDPADIQQEKEEARCQKHKKKLYYFCEQDGALLCVVCRDSKDHKFHDVTLIDEAVQNYKVQIESQAQDLGRKDKEIIEEKKRGEGAIWTFRAQVELEKLKVIEEFKHLRQRLDEEESFLLSRMDWLEKQGAKQLGQYVTVTEKQLNSLRTLTKSLKIRLQSSSIELLKDIKDTLSRNKEFQFLSPIPVPVDLEKKRSEAKARLESVLKSLTEFKDNLKAKGKKDKSEFVSSLNKEERESWSLLQKNNSMSPTPVPMTLDKDSADPDLTISHDGKKVTLYYIAGKASNKQAKPRPFYPFHCVRGSPGLSSGRRVWEAEIWEPSGGACIIGVATELAQGSQSQNIRMQNCIWALRISPTGCQPFTNCKTQEHLQVCLKKVGVYVNHDCGEVIFYDAITSKHIYTFQTSFNGRVFPLFGLQVTCSHITLTP</sequence>
<dbReference type="PANTHER" id="PTHR24103">
    <property type="entry name" value="E3 UBIQUITIN-PROTEIN LIGASE TRIM"/>
    <property type="match status" value="1"/>
</dbReference>
<dbReference type="InterPro" id="IPR013320">
    <property type="entry name" value="ConA-like_dom_sf"/>
</dbReference>
<dbReference type="KEGG" id="rno:294208"/>
<keyword evidence="5 7" id="KW-0863">Zinc-finger</keyword>
<evidence type="ECO:0000313" key="11">
    <source>
        <dbReference type="EMBL" id="EDL84606.1"/>
    </source>
</evidence>
<dbReference type="InterPro" id="IPR043136">
    <property type="entry name" value="B30.2/SPRY_sf"/>
</dbReference>
<dbReference type="SMART" id="SM00589">
    <property type="entry name" value="PRY"/>
    <property type="match status" value="1"/>
</dbReference>
<dbReference type="SUPFAM" id="SSF57845">
    <property type="entry name" value="B-box zinc-binding domain"/>
    <property type="match status" value="1"/>
</dbReference>
<dbReference type="OrthoDB" id="654191at2759"/>
<dbReference type="InterPro" id="IPR000315">
    <property type="entry name" value="Znf_B-box"/>
</dbReference>
<feature type="domain" description="B box-type" evidence="9">
    <location>
        <begin position="89"/>
        <end position="130"/>
    </location>
</feature>
<dbReference type="PROSITE" id="PS00518">
    <property type="entry name" value="ZF_RING_1"/>
    <property type="match status" value="1"/>
</dbReference>
<feature type="domain" description="RING-type" evidence="8">
    <location>
        <begin position="16"/>
        <end position="56"/>
    </location>
</feature>
<dbReference type="GO" id="GO:0008270">
    <property type="term" value="F:zinc ion binding"/>
    <property type="evidence" value="ECO:0007669"/>
    <property type="project" value="UniProtKB-KW"/>
</dbReference>
<accession>A6KR83</accession>
<dbReference type="InterPro" id="IPR017907">
    <property type="entry name" value="Znf_RING_CS"/>
</dbReference>
<dbReference type="AlphaFoldDB" id="A6KR83"/>
<evidence type="ECO:0000256" key="6">
    <source>
        <dbReference type="ARBA" id="ARBA00022833"/>
    </source>
</evidence>
<proteinExistence type="inferred from homology"/>
<dbReference type="GO" id="GO:0006511">
    <property type="term" value="P:ubiquitin-dependent protein catabolic process"/>
    <property type="evidence" value="ECO:0007669"/>
    <property type="project" value="Ensembl"/>
</dbReference>
<dbReference type="InterPro" id="IPR003877">
    <property type="entry name" value="SPRY_dom"/>
</dbReference>
<dbReference type="InterPro" id="IPR003879">
    <property type="entry name" value="Butyrophylin_SPRY"/>
</dbReference>
<dbReference type="PRINTS" id="PR01407">
    <property type="entry name" value="BUTYPHLNCDUF"/>
</dbReference>
<dbReference type="RGD" id="1308607">
    <property type="gene designation" value="Trim31"/>
</dbReference>
<dbReference type="RefSeq" id="NP_001099846.1">
    <property type="nucleotide sequence ID" value="NM_001106376.1"/>
</dbReference>
<dbReference type="PROSITE" id="PS50089">
    <property type="entry name" value="ZF_RING_2"/>
    <property type="match status" value="1"/>
</dbReference>
<dbReference type="SMART" id="SM00449">
    <property type="entry name" value="SPRY"/>
    <property type="match status" value="1"/>
</dbReference>
<evidence type="ECO:0000313" key="12">
    <source>
        <dbReference type="RGD" id="1308607"/>
    </source>
</evidence>
<keyword evidence="3" id="KW-0963">Cytoplasm</keyword>
<dbReference type="InterPro" id="IPR050143">
    <property type="entry name" value="TRIM/RBCC"/>
</dbReference>
<dbReference type="Gene3D" id="3.30.160.60">
    <property type="entry name" value="Classic Zinc Finger"/>
    <property type="match status" value="1"/>
</dbReference>
<dbReference type="GO" id="GO:0070936">
    <property type="term" value="P:protein K48-linked ubiquitination"/>
    <property type="evidence" value="ECO:0007669"/>
    <property type="project" value="Ensembl"/>
</dbReference>
<feature type="domain" description="B30.2/SPRY" evidence="10">
    <location>
        <begin position="315"/>
        <end position="507"/>
    </location>
</feature>
<dbReference type="Pfam" id="PF15227">
    <property type="entry name" value="zf-C3HC4_4"/>
    <property type="match status" value="1"/>
</dbReference>
<dbReference type="GO" id="GO:0061630">
    <property type="term" value="F:ubiquitin protein ligase activity"/>
    <property type="evidence" value="ECO:0007669"/>
    <property type="project" value="Ensembl"/>
</dbReference>
<dbReference type="GO" id="GO:0046597">
    <property type="term" value="P:host-mediated suppression of symbiont invasion"/>
    <property type="evidence" value="ECO:0007669"/>
    <property type="project" value="Ensembl"/>
</dbReference>
<organism evidence="11">
    <name type="scientific">Rattus norvegicus</name>
    <name type="common">Rat</name>
    <dbReference type="NCBI Taxonomy" id="10116"/>
    <lineage>
        <taxon>Eukaryota</taxon>
        <taxon>Metazoa</taxon>
        <taxon>Chordata</taxon>
        <taxon>Craniata</taxon>
        <taxon>Vertebrata</taxon>
        <taxon>Euteleostomi</taxon>
        <taxon>Mammalia</taxon>
        <taxon>Eutheria</taxon>
        <taxon>Euarchontoglires</taxon>
        <taxon>Glires</taxon>
        <taxon>Rodentia</taxon>
        <taxon>Myomorpha</taxon>
        <taxon>Muroidea</taxon>
        <taxon>Muridae</taxon>
        <taxon>Murinae</taxon>
        <taxon>Rattus</taxon>
    </lineage>
</organism>
<dbReference type="SUPFAM" id="SSF49899">
    <property type="entry name" value="Concanavalin A-like lectins/glucanases"/>
    <property type="match status" value="1"/>
</dbReference>
<dbReference type="GO" id="GO:0005737">
    <property type="term" value="C:cytoplasm"/>
    <property type="evidence" value="ECO:0007669"/>
    <property type="project" value="UniProtKB-SubCell"/>
</dbReference>
<dbReference type="Pfam" id="PF00643">
    <property type="entry name" value="zf-B_box"/>
    <property type="match status" value="1"/>
</dbReference>
<evidence type="ECO:0000256" key="7">
    <source>
        <dbReference type="PROSITE-ProRule" id="PRU00024"/>
    </source>
</evidence>
<evidence type="ECO:0000256" key="3">
    <source>
        <dbReference type="ARBA" id="ARBA00022490"/>
    </source>
</evidence>
<dbReference type="InterPro" id="IPR001841">
    <property type="entry name" value="Znf_RING"/>
</dbReference>
<dbReference type="SUPFAM" id="SSF57850">
    <property type="entry name" value="RING/U-box"/>
    <property type="match status" value="1"/>
</dbReference>
<name>A6KR83_RAT</name>